<dbReference type="RefSeq" id="WP_188126599.1">
    <property type="nucleotide sequence ID" value="NZ_BOMP01000161.1"/>
</dbReference>
<dbReference type="GO" id="GO:0005524">
    <property type="term" value="F:ATP binding"/>
    <property type="evidence" value="ECO:0007669"/>
    <property type="project" value="InterPro"/>
</dbReference>
<evidence type="ECO:0000259" key="1">
    <source>
        <dbReference type="PROSITE" id="PS50011"/>
    </source>
</evidence>
<evidence type="ECO:0000313" key="2">
    <source>
        <dbReference type="EMBL" id="MBB4755152.1"/>
    </source>
</evidence>
<accession>A0A7W7HRI4</accession>
<dbReference type="Gene3D" id="1.10.510.10">
    <property type="entry name" value="Transferase(Phosphotransferase) domain 1"/>
    <property type="match status" value="1"/>
</dbReference>
<evidence type="ECO:0000313" key="3">
    <source>
        <dbReference type="Proteomes" id="UP000590511"/>
    </source>
</evidence>
<feature type="domain" description="Protein kinase" evidence="1">
    <location>
        <begin position="257"/>
        <end position="520"/>
    </location>
</feature>
<sequence>MNSADVDMYFDDRNTARATRGRFRYQDECVALRCIANLASGGLTSVVVEWSTDYIATFDDRDPELVSVKHRDPGTGDWTLSRLGEPLRGLHMVWRTMDERCTCAFVSSSGVTTNALGKLSDIDLDGVGAAERERFLRALSLPDPPLPRRPEMTTIGISNMAAALTLMGREEQYAAECYSALLRRIERAAVEEPIDPVERIARLTGSLRSVRERRGPSQEAQTLRIDDLRELVLATEATAARRTPAPIRSAVVVRDRGDREIEIGGSRFRLTGEPEEREAPDGSYRLLRSGARYVTAPSREVRVTRLEILAETRKIAELRQEAKLHDTVAGLPRVLIRAETPNSFAFVTASPPGEPLPSAYGRPPYPRIALDTLVRGLPQVARTLEGLHASGRAHRALRPEALIASRDRLWLRDAGLAAMPAVAGEGPAEYRAPEQNRPILTPPGPASDVYQLAAIVYHLATGEPPGGDPPPPGLLRPELAPELEEPLLRALADEMDRRPALGEFVHALGATLRRGGTVRC</sequence>
<dbReference type="InterPro" id="IPR011009">
    <property type="entry name" value="Kinase-like_dom_sf"/>
</dbReference>
<comment type="caution">
    <text evidence="2">The sequence shown here is derived from an EMBL/GenBank/DDBJ whole genome shotgun (WGS) entry which is preliminary data.</text>
</comment>
<dbReference type="PROSITE" id="PS50011">
    <property type="entry name" value="PROTEIN_KINASE_DOM"/>
    <property type="match status" value="1"/>
</dbReference>
<dbReference type="GO" id="GO:0004672">
    <property type="term" value="F:protein kinase activity"/>
    <property type="evidence" value="ECO:0007669"/>
    <property type="project" value="InterPro"/>
</dbReference>
<proteinExistence type="predicted"/>
<reference evidence="2 3" key="1">
    <citation type="submission" date="2020-08" db="EMBL/GenBank/DDBJ databases">
        <title>Sequencing the genomes of 1000 actinobacteria strains.</title>
        <authorList>
            <person name="Klenk H.-P."/>
        </authorList>
    </citation>
    <scope>NUCLEOTIDE SEQUENCE [LARGE SCALE GENOMIC DNA]</scope>
    <source>
        <strain evidence="2 3">DSM 43150</strain>
    </source>
</reference>
<organism evidence="2 3">
    <name type="scientific">Actinoplanes lobatus</name>
    <dbReference type="NCBI Taxonomy" id="113568"/>
    <lineage>
        <taxon>Bacteria</taxon>
        <taxon>Bacillati</taxon>
        <taxon>Actinomycetota</taxon>
        <taxon>Actinomycetes</taxon>
        <taxon>Micromonosporales</taxon>
        <taxon>Micromonosporaceae</taxon>
        <taxon>Actinoplanes</taxon>
    </lineage>
</organism>
<name>A0A7W7HRI4_9ACTN</name>
<dbReference type="Proteomes" id="UP000590511">
    <property type="component" value="Unassembled WGS sequence"/>
</dbReference>
<gene>
    <name evidence="2" type="ORF">BJ964_009313</name>
</gene>
<dbReference type="EMBL" id="JACHNC010000001">
    <property type="protein sequence ID" value="MBB4755152.1"/>
    <property type="molecule type" value="Genomic_DNA"/>
</dbReference>
<protein>
    <recommendedName>
        <fullName evidence="1">Protein kinase domain-containing protein</fullName>
    </recommendedName>
</protein>
<dbReference type="AlphaFoldDB" id="A0A7W7HRI4"/>
<dbReference type="SUPFAM" id="SSF56112">
    <property type="entry name" value="Protein kinase-like (PK-like)"/>
    <property type="match status" value="1"/>
</dbReference>
<dbReference type="InterPro" id="IPR000719">
    <property type="entry name" value="Prot_kinase_dom"/>
</dbReference>